<evidence type="ECO:0000256" key="1">
    <source>
        <dbReference type="ARBA" id="ARBA00023172"/>
    </source>
</evidence>
<dbReference type="PROSITE" id="PS51898">
    <property type="entry name" value="TYR_RECOMBINASE"/>
    <property type="match status" value="1"/>
</dbReference>
<dbReference type="GO" id="GO:0015074">
    <property type="term" value="P:DNA integration"/>
    <property type="evidence" value="ECO:0007669"/>
    <property type="project" value="InterPro"/>
</dbReference>
<proteinExistence type="predicted"/>
<evidence type="ECO:0000259" key="2">
    <source>
        <dbReference type="PROSITE" id="PS51898"/>
    </source>
</evidence>
<dbReference type="Gene3D" id="1.10.443.10">
    <property type="entry name" value="Intergrase catalytic core"/>
    <property type="match status" value="1"/>
</dbReference>
<keyword evidence="4" id="KW-1185">Reference proteome</keyword>
<protein>
    <submittedName>
        <fullName evidence="3">Tyrosine recombinase XerC</fullName>
    </submittedName>
</protein>
<accession>A0A2K8PU07</accession>
<evidence type="ECO:0000313" key="3">
    <source>
        <dbReference type="EMBL" id="ATZ29323.1"/>
    </source>
</evidence>
<keyword evidence="1" id="KW-0233">DNA recombination</keyword>
<dbReference type="InterPro" id="IPR013762">
    <property type="entry name" value="Integrase-like_cat_sf"/>
</dbReference>
<dbReference type="Proteomes" id="UP000231791">
    <property type="component" value="Chromosome"/>
</dbReference>
<reference evidence="3 4" key="1">
    <citation type="submission" date="2017-11" db="EMBL/GenBank/DDBJ databases">
        <title>Complete genome sequence of Streptomyces lavendulae subsp. lavendulae CCM 3239 (formerly 'Streptomyces aureofaciens CCM 3239'), the producer of the angucycline-type antibiotic auricin.</title>
        <authorList>
            <person name="Busche T."/>
            <person name="Novakova R."/>
            <person name="Al'Dilaimi A."/>
            <person name="Homerova D."/>
            <person name="Feckova L."/>
            <person name="Rezuchova B."/>
            <person name="Mingyar E."/>
            <person name="Csolleiova D."/>
            <person name="Bekeova C."/>
            <person name="Winkler A."/>
            <person name="Sevcikova B."/>
            <person name="Kalinowski J."/>
            <person name="Kormanec J."/>
            <person name="Ruckert C."/>
        </authorList>
    </citation>
    <scope>NUCLEOTIDE SEQUENCE [LARGE SCALE GENOMIC DNA]</scope>
    <source>
        <strain evidence="3 4">CCM 3239</strain>
    </source>
</reference>
<feature type="domain" description="Tyr recombinase" evidence="2">
    <location>
        <begin position="79"/>
        <end position="141"/>
    </location>
</feature>
<dbReference type="KEGG" id="slx:SLAV_37795"/>
<gene>
    <name evidence="3" type="primary">xerC2</name>
    <name evidence="3" type="ORF">SLAV_37795</name>
</gene>
<dbReference type="InterPro" id="IPR002104">
    <property type="entry name" value="Integrase_catalytic"/>
</dbReference>
<organism evidence="3 4">
    <name type="scientific">Streptomyces lavendulae subsp. lavendulae</name>
    <dbReference type="NCBI Taxonomy" id="58340"/>
    <lineage>
        <taxon>Bacteria</taxon>
        <taxon>Bacillati</taxon>
        <taxon>Actinomycetota</taxon>
        <taxon>Actinomycetes</taxon>
        <taxon>Kitasatosporales</taxon>
        <taxon>Streptomycetaceae</taxon>
        <taxon>Streptomyces</taxon>
    </lineage>
</organism>
<dbReference type="EMBL" id="CP024985">
    <property type="protein sequence ID" value="ATZ29323.1"/>
    <property type="molecule type" value="Genomic_DNA"/>
</dbReference>
<dbReference type="InterPro" id="IPR011010">
    <property type="entry name" value="DNA_brk_join_enz"/>
</dbReference>
<dbReference type="GO" id="GO:0006310">
    <property type="term" value="P:DNA recombination"/>
    <property type="evidence" value="ECO:0007669"/>
    <property type="project" value="UniProtKB-KW"/>
</dbReference>
<dbReference type="AlphaFoldDB" id="A0A2K8PU07"/>
<dbReference type="SUPFAM" id="SSF56349">
    <property type="entry name" value="DNA breaking-rejoining enzymes"/>
    <property type="match status" value="1"/>
</dbReference>
<name>A0A2K8PU07_STRLA</name>
<dbReference type="GO" id="GO:0003677">
    <property type="term" value="F:DNA binding"/>
    <property type="evidence" value="ECO:0007669"/>
    <property type="project" value="InterPro"/>
</dbReference>
<evidence type="ECO:0000313" key="4">
    <source>
        <dbReference type="Proteomes" id="UP000231791"/>
    </source>
</evidence>
<sequence length="141" mass="15936">MNPRTGKTYLRAGYAPATINHNLTVVSSFYAFHRRHNRGPLVNPVPESAAQRRALAHHDPEMPTPQFRRARLRQRVRSADPRAIPDNLWDELFRAMTHDQDRAAVLLYVSSGSRAGELLGVAPNDIDWSGQQIYVVTKGRP</sequence>